<dbReference type="OrthoDB" id="5804096at2759"/>
<comment type="subcellular location">
    <subcellularLocation>
        <location evidence="1">Membrane</location>
        <topology evidence="1">Multi-pass membrane protein</topology>
    </subcellularLocation>
</comment>
<organism evidence="9 10">
    <name type="scientific">Salpingoeca rosetta (strain ATCC 50818 / BSB-021)</name>
    <dbReference type="NCBI Taxonomy" id="946362"/>
    <lineage>
        <taxon>Eukaryota</taxon>
        <taxon>Choanoflagellata</taxon>
        <taxon>Craspedida</taxon>
        <taxon>Salpingoecidae</taxon>
        <taxon>Salpingoeca</taxon>
    </lineage>
</organism>
<dbReference type="GeneID" id="16077612"/>
<feature type="domain" description="TM2" evidence="8">
    <location>
        <begin position="148"/>
        <end position="185"/>
    </location>
</feature>
<dbReference type="Proteomes" id="UP000007799">
    <property type="component" value="Unassembled WGS sequence"/>
</dbReference>
<dbReference type="eggNOG" id="KOG4272">
    <property type="taxonomic scope" value="Eukaryota"/>
</dbReference>
<proteinExistence type="inferred from homology"/>
<evidence type="ECO:0000259" key="8">
    <source>
        <dbReference type="Pfam" id="PF05154"/>
    </source>
</evidence>
<keyword evidence="7" id="KW-0325">Glycoprotein</keyword>
<evidence type="ECO:0000256" key="3">
    <source>
        <dbReference type="ARBA" id="ARBA00022692"/>
    </source>
</evidence>
<evidence type="ECO:0000256" key="2">
    <source>
        <dbReference type="ARBA" id="ARBA00008284"/>
    </source>
</evidence>
<dbReference type="InterPro" id="IPR050932">
    <property type="entry name" value="TM2D1-3-like"/>
</dbReference>
<dbReference type="OMA" id="CCIVELA"/>
<dbReference type="GO" id="GO:0016020">
    <property type="term" value="C:membrane"/>
    <property type="evidence" value="ECO:0007669"/>
    <property type="project" value="UniProtKB-SubCell"/>
</dbReference>
<dbReference type="InParanoid" id="F2U2G4"/>
<sequence length="190" mass="21103">MMMRRRTRMWRGHHGGRQGRQRAGAAACASVCVVATTVVVLACCIVELAPVEAIPCEALFPSMYCCVTPEQNPVTFQPVGCRRNNTVLVDCFARQGVECDGIMGTSSPTPSNNSVVCDDRWYSRDDVAFQQTRECFFVDEDNIYDLDTALALSIFFGMFGLDRFYLGYPALGLAKMLTLGGFFVGQPRRR</sequence>
<dbReference type="KEGG" id="sre:PTSG_02530"/>
<evidence type="ECO:0000313" key="10">
    <source>
        <dbReference type="Proteomes" id="UP000007799"/>
    </source>
</evidence>
<accession>F2U2G4</accession>
<keyword evidence="3" id="KW-0812">Transmembrane</keyword>
<keyword evidence="5" id="KW-1133">Transmembrane helix</keyword>
<evidence type="ECO:0000256" key="1">
    <source>
        <dbReference type="ARBA" id="ARBA00004141"/>
    </source>
</evidence>
<evidence type="ECO:0000313" key="9">
    <source>
        <dbReference type="EMBL" id="EGD81816.1"/>
    </source>
</evidence>
<dbReference type="FunCoup" id="F2U2G4">
    <property type="interactions" value="778"/>
</dbReference>
<dbReference type="PANTHER" id="PTHR21016">
    <property type="entry name" value="BETA-AMYLOID BINDING PROTEIN-RELATED"/>
    <property type="match status" value="1"/>
</dbReference>
<evidence type="ECO:0000256" key="6">
    <source>
        <dbReference type="ARBA" id="ARBA00023136"/>
    </source>
</evidence>
<dbReference type="PANTHER" id="PTHR21016:SF1">
    <property type="entry name" value="TM2 DOMAIN-CONTAINING PROTEIN 1"/>
    <property type="match status" value="1"/>
</dbReference>
<name>F2U2G4_SALR5</name>
<reference evidence="9" key="1">
    <citation type="submission" date="2009-08" db="EMBL/GenBank/DDBJ databases">
        <title>Annotation of Salpingoeca rosetta.</title>
        <authorList>
            <consortium name="The Broad Institute Genome Sequencing Platform"/>
            <person name="Russ C."/>
            <person name="Cuomo C."/>
            <person name="Burger G."/>
            <person name="Gray M.W."/>
            <person name="Holland P.W.H."/>
            <person name="King N."/>
            <person name="Lang F.B.F."/>
            <person name="Roger A.J."/>
            <person name="Ruiz-Trillo I."/>
            <person name="Young S.K."/>
            <person name="Zeng Q."/>
            <person name="Gargeya S."/>
            <person name="Alvarado L."/>
            <person name="Berlin A."/>
            <person name="Chapman S.B."/>
            <person name="Chen Z."/>
            <person name="Freedman E."/>
            <person name="Gellesch M."/>
            <person name="Goldberg J."/>
            <person name="Griggs A."/>
            <person name="Gujja S."/>
            <person name="Heilman E."/>
            <person name="Heiman D."/>
            <person name="Howarth C."/>
            <person name="Mehta T."/>
            <person name="Neiman D."/>
            <person name="Pearson M."/>
            <person name="Roberts A."/>
            <person name="Saif S."/>
            <person name="Shea T."/>
            <person name="Shenoy N."/>
            <person name="Sisk P."/>
            <person name="Stolte C."/>
            <person name="Sykes S."/>
            <person name="White J."/>
            <person name="Yandava C."/>
            <person name="Haas B."/>
            <person name="Nusbaum C."/>
            <person name="Birren B."/>
        </authorList>
    </citation>
    <scope>NUCLEOTIDE SEQUENCE</scope>
    <source>
        <strain evidence="9">ATCC 50818</strain>
    </source>
</reference>
<keyword evidence="10" id="KW-1185">Reference proteome</keyword>
<evidence type="ECO:0000256" key="5">
    <source>
        <dbReference type="ARBA" id="ARBA00022989"/>
    </source>
</evidence>
<comment type="similarity">
    <text evidence="2">Belongs to the TM2 family.</text>
</comment>
<gene>
    <name evidence="9" type="ORF">PTSG_02530</name>
</gene>
<protein>
    <submittedName>
        <fullName evidence="9">Gp39</fullName>
    </submittedName>
</protein>
<dbReference type="RefSeq" id="XP_004997020.1">
    <property type="nucleotide sequence ID" value="XM_004996963.1"/>
</dbReference>
<dbReference type="InterPro" id="IPR007829">
    <property type="entry name" value="TM2"/>
</dbReference>
<dbReference type="STRING" id="946362.F2U2G4"/>
<evidence type="ECO:0000256" key="7">
    <source>
        <dbReference type="ARBA" id="ARBA00023180"/>
    </source>
</evidence>
<dbReference type="EMBL" id="GL832959">
    <property type="protein sequence ID" value="EGD81816.1"/>
    <property type="molecule type" value="Genomic_DNA"/>
</dbReference>
<dbReference type="Pfam" id="PF05154">
    <property type="entry name" value="TM2"/>
    <property type="match status" value="1"/>
</dbReference>
<dbReference type="AlphaFoldDB" id="F2U2G4"/>
<evidence type="ECO:0000256" key="4">
    <source>
        <dbReference type="ARBA" id="ARBA00022729"/>
    </source>
</evidence>
<keyword evidence="4" id="KW-0732">Signal</keyword>
<keyword evidence="6" id="KW-0472">Membrane</keyword>